<dbReference type="InterPro" id="IPR011249">
    <property type="entry name" value="Metalloenz_LuxS/M16"/>
</dbReference>
<comment type="similarity">
    <text evidence="2 8">Belongs to the peptidase M16 family.</text>
</comment>
<dbReference type="InterPro" id="IPR050626">
    <property type="entry name" value="Peptidase_M16"/>
</dbReference>
<dbReference type="GO" id="GO:0046872">
    <property type="term" value="F:metal ion binding"/>
    <property type="evidence" value="ECO:0007669"/>
    <property type="project" value="UniProtKB-KW"/>
</dbReference>
<dbReference type="PROSITE" id="PS00143">
    <property type="entry name" value="INSULINASE"/>
    <property type="match status" value="1"/>
</dbReference>
<evidence type="ECO:0000256" key="6">
    <source>
        <dbReference type="ARBA" id="ARBA00022833"/>
    </source>
</evidence>
<evidence type="ECO:0000256" key="9">
    <source>
        <dbReference type="SAM" id="SignalP"/>
    </source>
</evidence>
<feature type="domain" description="Peptidase M16 C-terminal" evidence="11">
    <location>
        <begin position="254"/>
        <end position="425"/>
    </location>
</feature>
<keyword evidence="6" id="KW-0862">Zinc</keyword>
<feature type="signal peptide" evidence="9">
    <location>
        <begin position="1"/>
        <end position="22"/>
    </location>
</feature>
<keyword evidence="5" id="KW-0378">Hydrolase</keyword>
<organism evidence="12 13">
    <name type="scientific">Marseilla massiliensis</name>
    <dbReference type="NCBI Taxonomy" id="1841864"/>
    <lineage>
        <taxon>Bacteria</taxon>
        <taxon>Pseudomonadati</taxon>
        <taxon>Bacteroidota</taxon>
        <taxon>Bacteroidia</taxon>
        <taxon>Bacteroidales</taxon>
        <taxon>Prevotellaceae</taxon>
        <taxon>Marseilla</taxon>
    </lineage>
</organism>
<feature type="domain" description="Peptidase M16 C-terminal" evidence="11">
    <location>
        <begin position="718"/>
        <end position="876"/>
    </location>
</feature>
<name>A0A938WN10_9BACT</name>
<evidence type="ECO:0000259" key="10">
    <source>
        <dbReference type="Pfam" id="PF00675"/>
    </source>
</evidence>
<reference evidence="12 13" key="1">
    <citation type="journal article" date="2021" name="Sci. Rep.">
        <title>The distribution of antibiotic resistance genes in chicken gut microbiota commensals.</title>
        <authorList>
            <person name="Juricova H."/>
            <person name="Matiasovicova J."/>
            <person name="Kubasova T."/>
            <person name="Cejkova D."/>
            <person name="Rychlik I."/>
        </authorList>
    </citation>
    <scope>NUCLEOTIDE SEQUENCE [LARGE SCALE GENOMIC DNA]</scope>
    <source>
        <strain evidence="12 13">An819</strain>
    </source>
</reference>
<evidence type="ECO:0000256" key="2">
    <source>
        <dbReference type="ARBA" id="ARBA00007261"/>
    </source>
</evidence>
<evidence type="ECO:0000313" key="13">
    <source>
        <dbReference type="Proteomes" id="UP000764045"/>
    </source>
</evidence>
<dbReference type="EMBL" id="JACJJL010000009">
    <property type="protein sequence ID" value="MBM6661520.1"/>
    <property type="molecule type" value="Genomic_DNA"/>
</dbReference>
<evidence type="ECO:0000256" key="5">
    <source>
        <dbReference type="ARBA" id="ARBA00022801"/>
    </source>
</evidence>
<dbReference type="PANTHER" id="PTHR43690">
    <property type="entry name" value="NARDILYSIN"/>
    <property type="match status" value="1"/>
</dbReference>
<dbReference type="RefSeq" id="WP_205109096.1">
    <property type="nucleotide sequence ID" value="NZ_JACJJL010000009.1"/>
</dbReference>
<dbReference type="Proteomes" id="UP000764045">
    <property type="component" value="Unassembled WGS sequence"/>
</dbReference>
<dbReference type="SUPFAM" id="SSF63411">
    <property type="entry name" value="LuxS/MPP-like metallohydrolase"/>
    <property type="match status" value="4"/>
</dbReference>
<evidence type="ECO:0000256" key="4">
    <source>
        <dbReference type="ARBA" id="ARBA00022723"/>
    </source>
</evidence>
<protein>
    <submittedName>
        <fullName evidence="12">Insulinase family protein</fullName>
    </submittedName>
</protein>
<evidence type="ECO:0000256" key="7">
    <source>
        <dbReference type="ARBA" id="ARBA00023049"/>
    </source>
</evidence>
<dbReference type="Pfam" id="PF05193">
    <property type="entry name" value="Peptidase_M16_C"/>
    <property type="match status" value="2"/>
</dbReference>
<dbReference type="InterPro" id="IPR007863">
    <property type="entry name" value="Peptidase_M16_C"/>
</dbReference>
<accession>A0A938WN10</accession>
<keyword evidence="7" id="KW-0482">Metalloprotease</keyword>
<feature type="domain" description="Peptidase M16 N-terminal" evidence="10">
    <location>
        <begin position="52"/>
        <end position="96"/>
    </location>
</feature>
<evidence type="ECO:0000256" key="3">
    <source>
        <dbReference type="ARBA" id="ARBA00022670"/>
    </source>
</evidence>
<dbReference type="InterPro" id="IPR011765">
    <property type="entry name" value="Pept_M16_N"/>
</dbReference>
<proteinExistence type="inferred from homology"/>
<evidence type="ECO:0000313" key="12">
    <source>
        <dbReference type="EMBL" id="MBM6661520.1"/>
    </source>
</evidence>
<keyword evidence="4" id="KW-0479">Metal-binding</keyword>
<dbReference type="InterPro" id="IPR001431">
    <property type="entry name" value="Pept_M16_Zn_BS"/>
</dbReference>
<feature type="chain" id="PRO_5037828585" evidence="9">
    <location>
        <begin position="23"/>
        <end position="969"/>
    </location>
</feature>
<sequence>MVKLRSFFIACMALAMTVAVHGKDYKYQSVDGDMMKSRIYKLDNGLTVYLTVNNEKPRIQTYIAVRTGSRNDPAETTGLAHYLEHLMFKGTKAFGTTDYAAEKPLLDAIEAKYEHYRTLTDPEQRKSCYREIDSLSQLAARFFIPNEYDKLMSSIGAQGTNAYTSNDVTCYTEDIPANEVENWLRIQADRFENMVIRGFHTELEAVYEEKNISLTDDFGKAYDALNAKLYPGHPYGTQTTIGTQEHLKNPSITNIKNYFKRYYVPNNVAICMSGDFNPDTVIAQIDRYFGSWKADPALSRPEYPALAELTSAVDTTVVGQEAESLMLGWRFKGAADMQADTLGVISLMLANGEAGLMETDLEQQMLVQRVAVMIDGHTDYTSMLMFCQPKDGQTLEELRAVVLKEMGKLRSGDFDDGLLPAVINNMKLEYYKQLRDNGARANMFVQTFIQGRPWATEVGAIDRISKITKQQIVDFARRHLGENYVCVYKKMGNDTTIKKIDKPQITAIPANRNLQSDFLKEVVESEAKPIQPRFLDFDADLTVTKTGAGVPLLYKQNIDDGLFDLCYRYEFGTEDVKGMDIAPDYLYYIGTDKKSSEQVKKDFYSLACNYSIGVGADYVEVRLSGLSENMPKAVAMLDDLLNNAKGDDESFGGFVDMLEKSRGDLKTNQDANFSYLFAYGRYGRYNSQRNTLSEQELRAGGPQLLTGMLKKLAGYEHTVMYYGPETQDRLVEVLKAGRHLAAKLSPAPVGKAYEMALTQANEVMIAPYDAKNIYMVQFHNEGRRWHAEEAPVQALFNEYFGGGMNTVVFQELRESRGLAYSAFARYNAPARKNQTESFYTYIISQNDKMMDCVNVFNNILDDMPQSQSAFDIAKQSLIKKLQSERTTRFNVLRAYVEARNLGIDYDIKERIYNALPAIKMADVISFEQQNMAKKPFRYIILGDEKELDMESLGKIGPVKRLSTEEIFGF</sequence>
<evidence type="ECO:0000259" key="11">
    <source>
        <dbReference type="Pfam" id="PF05193"/>
    </source>
</evidence>
<dbReference type="AlphaFoldDB" id="A0A938WN10"/>
<evidence type="ECO:0000256" key="1">
    <source>
        <dbReference type="ARBA" id="ARBA00001947"/>
    </source>
</evidence>
<keyword evidence="3" id="KW-0645">Protease</keyword>
<dbReference type="GO" id="GO:0006508">
    <property type="term" value="P:proteolysis"/>
    <property type="evidence" value="ECO:0007669"/>
    <property type="project" value="UniProtKB-KW"/>
</dbReference>
<evidence type="ECO:0000256" key="8">
    <source>
        <dbReference type="RuleBase" id="RU004447"/>
    </source>
</evidence>
<comment type="caution">
    <text evidence="12">The sequence shown here is derived from an EMBL/GenBank/DDBJ whole genome shotgun (WGS) entry which is preliminary data.</text>
</comment>
<dbReference type="Gene3D" id="3.30.830.10">
    <property type="entry name" value="Metalloenzyme, LuxS/M16 peptidase-like"/>
    <property type="match status" value="3"/>
</dbReference>
<keyword evidence="13" id="KW-1185">Reference proteome</keyword>
<gene>
    <name evidence="12" type="ORF">H6B30_07095</name>
</gene>
<keyword evidence="9" id="KW-0732">Signal</keyword>
<comment type="cofactor">
    <cofactor evidence="1">
        <name>Zn(2+)</name>
        <dbReference type="ChEBI" id="CHEBI:29105"/>
    </cofactor>
</comment>
<dbReference type="GO" id="GO:0004222">
    <property type="term" value="F:metalloendopeptidase activity"/>
    <property type="evidence" value="ECO:0007669"/>
    <property type="project" value="InterPro"/>
</dbReference>
<dbReference type="Pfam" id="PF00675">
    <property type="entry name" value="Peptidase_M16"/>
    <property type="match status" value="1"/>
</dbReference>
<dbReference type="PANTHER" id="PTHR43690:SF17">
    <property type="entry name" value="PROTEIN YHJJ"/>
    <property type="match status" value="1"/>
</dbReference>